<reference evidence="5" key="5">
    <citation type="submission" date="2016-05" db="EMBL/GenBank/DDBJ databases">
        <authorList>
            <person name="Krishnakumar V."/>
            <person name="Cheng C.-Y."/>
            <person name="Chan A.P."/>
            <person name="Schobel S."/>
            <person name="Kim M."/>
            <person name="Ferlanti E.S."/>
            <person name="Belyaeva I."/>
            <person name="Rosen B.D."/>
            <person name="Micklem G."/>
            <person name="Miller J.R."/>
            <person name="Vaughn M."/>
            <person name="Town C.D."/>
        </authorList>
    </citation>
    <scope>NUCLEOTIDE SEQUENCE</scope>
</reference>
<feature type="domain" description="Factor of DNA methylation 1-5/IDN2" evidence="2">
    <location>
        <begin position="99"/>
        <end position="208"/>
    </location>
</feature>
<dbReference type="KEGG" id="ath:AT1G80990"/>
<dbReference type="PaxDb" id="3702-AT1G80990.1"/>
<dbReference type="HOGENOM" id="CLU_106023_0_0_1"/>
<evidence type="ECO:0000313" key="5">
    <source>
        <dbReference type="EMBL" id="AEE36478.1"/>
    </source>
</evidence>
<reference evidence="4" key="1">
    <citation type="submission" date="1999-10" db="EMBL/GenBank/DDBJ databases">
        <title>Arabidopsis thaliana chromosome 1 BAC F23A5 sequence.</title>
        <authorList>
            <person name="Schwartz J.R."/>
            <person name="Yu G."/>
            <person name="Toriumi M."/>
            <person name="Lenz C."/>
            <person name="Liu S."/>
            <person name="Lee J.M."/>
            <person name="Li J."/>
            <person name="Gonzalez A."/>
            <person name="Liu A."/>
            <person name="Liu K."/>
            <person name="Sakano H."/>
            <person name="Koo T."/>
            <person name="Pham P."/>
            <person name="Vaysberg M."/>
            <person name="Howng B."/>
            <person name="Chin C."/>
            <person name="Choi E."/>
            <person name="Chiou J."/>
            <person name="Altafi H."/>
            <person name="Brooks S."/>
            <person name="Chao Q."/>
            <person name="Conn L."/>
            <person name="Conway A."/>
            <person name="Hansen N."/>
            <person name="Johnson-Hopson C."/>
            <person name="Khan S."/>
            <person name="Kim C."/>
            <person name="Lam B."/>
            <person name="Nguyen M."/>
            <person name="Palm C."/>
            <person name="Shinn P."/>
            <person name="Tambunga G."/>
            <person name="Davis R.W."/>
            <person name="Ecker J.R."/>
            <person name="Federspiel N.A."/>
            <person name="Theologis A."/>
        </authorList>
    </citation>
    <scope>NUCLEOTIDE SEQUENCE</scope>
</reference>
<feature type="compositionally biased region" description="Acidic residues" evidence="1">
    <location>
        <begin position="48"/>
        <end position="58"/>
    </location>
</feature>
<reference evidence="5 6" key="3">
    <citation type="journal article" date="2000" name="Nature">
        <title>Sequence and analysis of chromosome 1 of the plant Arabidopsis thaliana.</title>
        <authorList>
            <person name="Theologis A."/>
            <person name="Ecker J.R."/>
            <person name="Palm C.J."/>
            <person name="Federspiel N.A."/>
            <person name="Kaul S."/>
            <person name="White O."/>
            <person name="Alonso J."/>
            <person name="Altafi H."/>
            <person name="Araujo R."/>
            <person name="Bowman C.L."/>
            <person name="Brooks S.Y."/>
            <person name="Buehler E."/>
            <person name="Chan A."/>
            <person name="Chao Q."/>
            <person name="Chen H."/>
            <person name="Cheuk R.F."/>
            <person name="Chin C.W."/>
            <person name="Chung M.K."/>
            <person name="Conn L."/>
            <person name="Conway A.B."/>
            <person name="Conway A.R."/>
            <person name="Creasy T.H."/>
            <person name="Dewar K."/>
            <person name="Dunn P."/>
            <person name="Etgu P."/>
            <person name="Feldblyum T.V."/>
            <person name="Feng J."/>
            <person name="Fong B."/>
            <person name="Fujii C.Y."/>
            <person name="Gill J.E."/>
            <person name="Goldsmith A.D."/>
            <person name="Haas B."/>
            <person name="Hansen N.F."/>
            <person name="Hughes B."/>
            <person name="Huizar L."/>
            <person name="Hunter J.L."/>
            <person name="Jenkins J."/>
            <person name="Johnson-Hopson C."/>
            <person name="Khan S."/>
            <person name="Khaykin E."/>
            <person name="Kim C.J."/>
            <person name="Koo H.L."/>
            <person name="Kremenetskaia I."/>
            <person name="Kurtz D.B."/>
            <person name="Kwan A."/>
            <person name="Lam B."/>
            <person name="Langin-Hooper S."/>
            <person name="Lee A."/>
            <person name="Lee J.M."/>
            <person name="Lenz C.A."/>
            <person name="Li J.H."/>
            <person name="Li Y."/>
            <person name="Lin X."/>
            <person name="Liu S.X."/>
            <person name="Liu Z.A."/>
            <person name="Luros J.S."/>
            <person name="Maiti R."/>
            <person name="Marziali A."/>
            <person name="Militscher J."/>
            <person name="Miranda M."/>
            <person name="Nguyen M."/>
            <person name="Nierman W.C."/>
            <person name="Osborne B.I."/>
            <person name="Pai G."/>
            <person name="Peterson J."/>
            <person name="Pham P.K."/>
            <person name="Rizzo M."/>
            <person name="Rooney T."/>
            <person name="Rowley D."/>
            <person name="Sakano H."/>
            <person name="Salzberg S.L."/>
            <person name="Schwartz J.R."/>
            <person name="Shinn P."/>
            <person name="Southwick A.M."/>
            <person name="Sun H."/>
            <person name="Tallon L.J."/>
            <person name="Tambunga G."/>
            <person name="Toriumi M.J."/>
            <person name="Town C.D."/>
            <person name="Utterback T."/>
            <person name="Van Aken S."/>
            <person name="Vaysberg M."/>
            <person name="Vysotskaia V.S."/>
            <person name="Walker M."/>
            <person name="Wu D."/>
            <person name="Yu G."/>
            <person name="Fraser C.M."/>
            <person name="Venter J.C."/>
            <person name="Davis R.W."/>
        </authorList>
    </citation>
    <scope>NUCLEOTIDE SEQUENCE [LARGE SCALE GENOMIC DNA]</scope>
    <source>
        <strain evidence="6">cv. Columbia</strain>
    </source>
</reference>
<sequence>MDRLSDFERLTAEIKSLKESLKEKIDKVLSRSVKEASETSEEKKEQSEIAEEGNEDGDNVLVSSLEDEIDSKEEEVLAASCRLLNMFRELDCTFDGPERRMGRLNLNEITEACSRHIVTAMETEQETLNRAISISNAWKHQVSALFNGGIEGEQIKKDLQRLKASSGDEVYWLIRKAFREARVALRTNVYMKPWNLEERREATLMELLGPLPEIARRRLQGRPRRDDCC</sequence>
<accession>Q9SAG1</accession>
<gene>
    <name evidence="3 5" type="ordered locus">At1g80990</name>
    <name evidence="4" type="ORF">F23A5.35</name>
    <name evidence="5" type="ORF">F23A5_35</name>
</gene>
<dbReference type="EMBL" id="AC011713">
    <property type="protein sequence ID" value="AAF14687.1"/>
    <property type="molecule type" value="Genomic_DNA"/>
</dbReference>
<dbReference type="Proteomes" id="UP000006548">
    <property type="component" value="Chromosome 1"/>
</dbReference>
<name>Q9SAG1_ARATH</name>
<proteinExistence type="predicted"/>
<reference evidence="4" key="2">
    <citation type="submission" date="1999-12" db="EMBL/GenBank/DDBJ databases">
        <authorList>
            <person name="Theologis"/>
        </authorList>
    </citation>
    <scope>NUCLEOTIDE SEQUENCE</scope>
</reference>
<dbReference type="AlphaFoldDB" id="Q9SAG1"/>
<dbReference type="TAIR" id="AT1G80990"/>
<dbReference type="GeneID" id="844439"/>
<reference evidence="6" key="6">
    <citation type="journal article" date="2017" name="Plant J.">
        <title>Araport11: a complete reannotation of the Arabidopsis thaliana reference genome.</title>
        <authorList>
            <person name="Cheng C.Y."/>
            <person name="Krishnakumar V."/>
            <person name="Chan A.P."/>
            <person name="Thibaud-Nissen F."/>
            <person name="Schobel S."/>
            <person name="Town C.D."/>
        </authorList>
    </citation>
    <scope>GENOME REANNOTATION</scope>
    <source>
        <strain evidence="6">cv. Columbia</strain>
    </source>
</reference>
<evidence type="ECO:0000259" key="2">
    <source>
        <dbReference type="Pfam" id="PF03469"/>
    </source>
</evidence>
<dbReference type="EMBL" id="CP002684">
    <property type="protein sequence ID" value="AEE36478.1"/>
    <property type="molecule type" value="Genomic_DNA"/>
</dbReference>
<reference evidence="5" key="4">
    <citation type="submission" date="2011-02" db="EMBL/GenBank/DDBJ databases">
        <authorList>
            <consortium name="TAIR"/>
            <person name="Swarbreck D."/>
            <person name="Lamesch P."/>
            <person name="Wilks C."/>
            <person name="Huala E."/>
        </authorList>
    </citation>
    <scope>NUCLEOTIDE SEQUENCE</scope>
</reference>
<evidence type="ECO:0000313" key="4">
    <source>
        <dbReference type="EMBL" id="AAF14687.1"/>
    </source>
</evidence>
<dbReference type="PIR" id="A96843">
    <property type="entry name" value="A96843"/>
</dbReference>
<keyword evidence="6" id="KW-1185">Reference proteome</keyword>
<dbReference type="Pfam" id="PF03469">
    <property type="entry name" value="XH"/>
    <property type="match status" value="1"/>
</dbReference>
<feature type="region of interest" description="Disordered" evidence="1">
    <location>
        <begin position="31"/>
        <end position="59"/>
    </location>
</feature>
<feature type="compositionally biased region" description="Basic and acidic residues" evidence="1">
    <location>
        <begin position="31"/>
        <end position="47"/>
    </location>
</feature>
<dbReference type="InterPro" id="IPR005379">
    <property type="entry name" value="FDM1-5/IDN2_XH"/>
</dbReference>
<protein>
    <submittedName>
        <fullName evidence="4">F23A5.35</fullName>
    </submittedName>
    <submittedName>
        <fullName evidence="5">XH domain-containing protein</fullName>
    </submittedName>
</protein>
<evidence type="ECO:0000313" key="6">
    <source>
        <dbReference type="Proteomes" id="UP000006548"/>
    </source>
</evidence>
<organism evidence="4">
    <name type="scientific">Arabidopsis thaliana</name>
    <name type="common">Mouse-ear cress</name>
    <dbReference type="NCBI Taxonomy" id="3702"/>
    <lineage>
        <taxon>Eukaryota</taxon>
        <taxon>Viridiplantae</taxon>
        <taxon>Streptophyta</taxon>
        <taxon>Embryophyta</taxon>
        <taxon>Tracheophyta</taxon>
        <taxon>Spermatophyta</taxon>
        <taxon>Magnoliopsida</taxon>
        <taxon>eudicotyledons</taxon>
        <taxon>Gunneridae</taxon>
        <taxon>Pentapetalae</taxon>
        <taxon>rosids</taxon>
        <taxon>malvids</taxon>
        <taxon>Brassicales</taxon>
        <taxon>Brassicaceae</taxon>
        <taxon>Camelineae</taxon>
        <taxon>Arabidopsis</taxon>
    </lineage>
</organism>
<dbReference type="Araport" id="AT1G80990"/>
<evidence type="ECO:0000313" key="3">
    <source>
        <dbReference type="Araport" id="AT1G80990"/>
    </source>
</evidence>
<evidence type="ECO:0000256" key="1">
    <source>
        <dbReference type="SAM" id="MobiDB-lite"/>
    </source>
</evidence>
<dbReference type="OMA" id="MEGKIFN"/>